<accession>A0A5N6TQJ3</accession>
<sequence>MSENTAFSPQLYSRSHTWRYHQGAWKEPREVPEGAGAPVGTECHWLTVAHQFVKKIDASTHETNLSGSKYKLVYKSASLKSWSVKGQRKREVELLNDANERVQGLAPVLASEKVKVDRCKKGRQELDNVFSKIANSDCKKRKLSDESVG</sequence>
<gene>
    <name evidence="1" type="ORF">BDV25DRAFT_141581</name>
</gene>
<evidence type="ECO:0000313" key="1">
    <source>
        <dbReference type="EMBL" id="KAE8148623.1"/>
    </source>
</evidence>
<evidence type="ECO:0000313" key="2">
    <source>
        <dbReference type="Proteomes" id="UP000325780"/>
    </source>
</evidence>
<proteinExistence type="predicted"/>
<dbReference type="EMBL" id="ML742152">
    <property type="protein sequence ID" value="KAE8148623.1"/>
    <property type="molecule type" value="Genomic_DNA"/>
</dbReference>
<dbReference type="AlphaFoldDB" id="A0A5N6TQJ3"/>
<protein>
    <submittedName>
        <fullName evidence="1">Uncharacterized protein</fullName>
    </submittedName>
</protein>
<dbReference type="OrthoDB" id="4225980at2759"/>
<organism evidence="1 2">
    <name type="scientific">Aspergillus avenaceus</name>
    <dbReference type="NCBI Taxonomy" id="36643"/>
    <lineage>
        <taxon>Eukaryota</taxon>
        <taxon>Fungi</taxon>
        <taxon>Dikarya</taxon>
        <taxon>Ascomycota</taxon>
        <taxon>Pezizomycotina</taxon>
        <taxon>Eurotiomycetes</taxon>
        <taxon>Eurotiomycetidae</taxon>
        <taxon>Eurotiales</taxon>
        <taxon>Aspergillaceae</taxon>
        <taxon>Aspergillus</taxon>
        <taxon>Aspergillus subgen. Circumdati</taxon>
    </lineage>
</organism>
<reference evidence="1 2" key="1">
    <citation type="submission" date="2019-04" db="EMBL/GenBank/DDBJ databases">
        <title>Friends and foes A comparative genomics study of 23 Aspergillus species from section Flavi.</title>
        <authorList>
            <consortium name="DOE Joint Genome Institute"/>
            <person name="Kjaerbolling I."/>
            <person name="Vesth T."/>
            <person name="Frisvad J.C."/>
            <person name="Nybo J.L."/>
            <person name="Theobald S."/>
            <person name="Kildgaard S."/>
            <person name="Isbrandt T."/>
            <person name="Kuo A."/>
            <person name="Sato A."/>
            <person name="Lyhne E.K."/>
            <person name="Kogle M.E."/>
            <person name="Wiebenga A."/>
            <person name="Kun R.S."/>
            <person name="Lubbers R.J."/>
            <person name="Makela M.R."/>
            <person name="Barry K."/>
            <person name="Chovatia M."/>
            <person name="Clum A."/>
            <person name="Daum C."/>
            <person name="Haridas S."/>
            <person name="He G."/>
            <person name="LaButti K."/>
            <person name="Lipzen A."/>
            <person name="Mondo S."/>
            <person name="Riley R."/>
            <person name="Salamov A."/>
            <person name="Simmons B.A."/>
            <person name="Magnuson J.K."/>
            <person name="Henrissat B."/>
            <person name="Mortensen U.H."/>
            <person name="Larsen T.O."/>
            <person name="Devries R.P."/>
            <person name="Grigoriev I.V."/>
            <person name="Machida M."/>
            <person name="Baker S.E."/>
            <person name="Andersen M.R."/>
        </authorList>
    </citation>
    <scope>NUCLEOTIDE SEQUENCE [LARGE SCALE GENOMIC DNA]</scope>
    <source>
        <strain evidence="1 2">IBT 18842</strain>
    </source>
</reference>
<keyword evidence="2" id="KW-1185">Reference proteome</keyword>
<dbReference type="Proteomes" id="UP000325780">
    <property type="component" value="Unassembled WGS sequence"/>
</dbReference>
<name>A0A5N6TQJ3_ASPAV</name>